<keyword evidence="3 6" id="KW-0812">Transmembrane</keyword>
<gene>
    <name evidence="8" type="ORF">AVDCRST_MAG88-788</name>
</gene>
<dbReference type="PANTHER" id="PTHR42709">
    <property type="entry name" value="ALKALINE PHOSPHATASE LIKE PROTEIN"/>
    <property type="match status" value="1"/>
</dbReference>
<evidence type="ECO:0000256" key="4">
    <source>
        <dbReference type="ARBA" id="ARBA00022989"/>
    </source>
</evidence>
<name>A0A6J4UJL9_9BACT</name>
<evidence type="ECO:0000313" key="8">
    <source>
        <dbReference type="EMBL" id="CAA9551169.1"/>
    </source>
</evidence>
<proteinExistence type="predicted"/>
<dbReference type="AlphaFoldDB" id="A0A6J4UJL9"/>
<dbReference type="InterPro" id="IPR032816">
    <property type="entry name" value="VTT_dom"/>
</dbReference>
<evidence type="ECO:0000256" key="5">
    <source>
        <dbReference type="ARBA" id="ARBA00023136"/>
    </source>
</evidence>
<evidence type="ECO:0000256" key="3">
    <source>
        <dbReference type="ARBA" id="ARBA00022692"/>
    </source>
</evidence>
<evidence type="ECO:0000256" key="6">
    <source>
        <dbReference type="SAM" id="Phobius"/>
    </source>
</evidence>
<dbReference type="EMBL" id="CADCWM010000276">
    <property type="protein sequence ID" value="CAA9551169.1"/>
    <property type="molecule type" value="Genomic_DNA"/>
</dbReference>
<dbReference type="PANTHER" id="PTHR42709:SF6">
    <property type="entry name" value="UNDECAPRENYL PHOSPHATE TRANSPORTER A"/>
    <property type="match status" value="1"/>
</dbReference>
<evidence type="ECO:0000256" key="2">
    <source>
        <dbReference type="ARBA" id="ARBA00022475"/>
    </source>
</evidence>
<sequence length="217" mass="22625">MNDRLLELLLAYGVLALAPILVGGAIGLPLPGSLILLAAGAFARGGQLNPVALVLCALISTIVGNEIGYEIGRRGGRGALTRWSGRLGGAALVGRAERLLARRGGAAVLLSRFPLSPVSAIVNILAGIGHYPARAFILYNLVGVTLWVGFYVGLGYAFSASWDILASFLGDATQALTLAAVIVLLLVALVRTLRGRHHEAPVAPRPDPEPELRRGEG</sequence>
<dbReference type="Pfam" id="PF09335">
    <property type="entry name" value="VTT_dom"/>
    <property type="match status" value="1"/>
</dbReference>
<dbReference type="InterPro" id="IPR051311">
    <property type="entry name" value="DedA_domain"/>
</dbReference>
<protein>
    <recommendedName>
        <fullName evidence="7">VTT domain-containing protein</fullName>
    </recommendedName>
</protein>
<reference evidence="8" key="1">
    <citation type="submission" date="2020-02" db="EMBL/GenBank/DDBJ databases">
        <authorList>
            <person name="Meier V. D."/>
        </authorList>
    </citation>
    <scope>NUCLEOTIDE SEQUENCE</scope>
    <source>
        <strain evidence="8">AVDCRST_MAG88</strain>
    </source>
</reference>
<feature type="transmembrane region" description="Helical" evidence="6">
    <location>
        <begin position="50"/>
        <end position="69"/>
    </location>
</feature>
<comment type="subcellular location">
    <subcellularLocation>
        <location evidence="1">Cell membrane</location>
        <topology evidence="1">Multi-pass membrane protein</topology>
    </subcellularLocation>
</comment>
<keyword evidence="4 6" id="KW-1133">Transmembrane helix</keyword>
<dbReference type="GO" id="GO:0005886">
    <property type="term" value="C:plasma membrane"/>
    <property type="evidence" value="ECO:0007669"/>
    <property type="project" value="UniProtKB-SubCell"/>
</dbReference>
<evidence type="ECO:0000256" key="1">
    <source>
        <dbReference type="ARBA" id="ARBA00004651"/>
    </source>
</evidence>
<feature type="transmembrane region" description="Helical" evidence="6">
    <location>
        <begin position="164"/>
        <end position="190"/>
    </location>
</feature>
<keyword evidence="5 6" id="KW-0472">Membrane</keyword>
<organism evidence="8">
    <name type="scientific">uncultured Thermomicrobiales bacterium</name>
    <dbReference type="NCBI Taxonomy" id="1645740"/>
    <lineage>
        <taxon>Bacteria</taxon>
        <taxon>Pseudomonadati</taxon>
        <taxon>Thermomicrobiota</taxon>
        <taxon>Thermomicrobia</taxon>
        <taxon>Thermomicrobiales</taxon>
        <taxon>environmental samples</taxon>
    </lineage>
</organism>
<feature type="domain" description="VTT" evidence="7">
    <location>
        <begin position="30"/>
        <end position="156"/>
    </location>
</feature>
<feature type="transmembrane region" description="Helical" evidence="6">
    <location>
        <begin position="9"/>
        <end position="30"/>
    </location>
</feature>
<feature type="transmembrane region" description="Helical" evidence="6">
    <location>
        <begin position="136"/>
        <end position="158"/>
    </location>
</feature>
<accession>A0A6J4UJL9</accession>
<keyword evidence="2" id="KW-1003">Cell membrane</keyword>
<evidence type="ECO:0000259" key="7">
    <source>
        <dbReference type="Pfam" id="PF09335"/>
    </source>
</evidence>